<evidence type="ECO:0000313" key="1">
    <source>
        <dbReference type="EMBL" id="KPJ74277.1"/>
    </source>
</evidence>
<dbReference type="AlphaFoldDB" id="A0A0S7YHN5"/>
<dbReference type="EMBL" id="LJNI01000009">
    <property type="protein sequence ID" value="KPJ74277.1"/>
    <property type="molecule type" value="Genomic_DNA"/>
</dbReference>
<organism evidence="1 2">
    <name type="scientific">candidate division TA06 bacterium DG_78</name>
    <dbReference type="NCBI Taxonomy" id="1703772"/>
    <lineage>
        <taxon>Bacteria</taxon>
        <taxon>Bacteria division TA06</taxon>
    </lineage>
</organism>
<reference evidence="1 2" key="1">
    <citation type="journal article" date="2015" name="Microbiome">
        <title>Genomic resolution of linkages in carbon, nitrogen, and sulfur cycling among widespread estuary sediment bacteria.</title>
        <authorList>
            <person name="Baker B.J."/>
            <person name="Lazar C.S."/>
            <person name="Teske A.P."/>
            <person name="Dick G.J."/>
        </authorList>
    </citation>
    <scope>NUCLEOTIDE SEQUENCE [LARGE SCALE GENOMIC DNA]</scope>
    <source>
        <strain evidence="1">DG_78</strain>
    </source>
</reference>
<gene>
    <name evidence="1" type="ORF">AMJ52_01200</name>
</gene>
<evidence type="ECO:0000313" key="2">
    <source>
        <dbReference type="Proteomes" id="UP000051012"/>
    </source>
</evidence>
<name>A0A0S7YHN5_UNCT6</name>
<proteinExistence type="predicted"/>
<dbReference type="Proteomes" id="UP000051012">
    <property type="component" value="Unassembled WGS sequence"/>
</dbReference>
<protein>
    <submittedName>
        <fullName evidence="1">Uncharacterized protein</fullName>
    </submittedName>
</protein>
<accession>A0A0S7YHN5</accession>
<sequence>MNNYFVSTEPETFHVFTEISNLLTPVLLSRNSSRHTKQFKDLSFFPLMWALRFKNTLTYPLGILLHPRRGFTRKPCSYDYLWVIIVPKCYKSVTKKVLTRLSRLTAGVV</sequence>
<comment type="caution">
    <text evidence="1">The sequence shown here is derived from an EMBL/GenBank/DDBJ whole genome shotgun (WGS) entry which is preliminary data.</text>
</comment>